<comment type="pathway">
    <text evidence="4 16">Cofactor biosynthesis; coenzyme A biosynthesis; CoA from (R)-pantothenate: step 1/5.</text>
</comment>
<evidence type="ECO:0000313" key="18">
    <source>
        <dbReference type="Proteomes" id="UP000006764"/>
    </source>
</evidence>
<dbReference type="GO" id="GO:0005524">
    <property type="term" value="F:ATP binding"/>
    <property type="evidence" value="ECO:0007669"/>
    <property type="project" value="UniProtKB-UniRule"/>
</dbReference>
<evidence type="ECO:0000256" key="4">
    <source>
        <dbReference type="ARBA" id="ARBA00005225"/>
    </source>
</evidence>
<dbReference type="STRING" id="391936.S7S_02760"/>
<dbReference type="SUPFAM" id="SSF53067">
    <property type="entry name" value="Actin-like ATPase domain"/>
    <property type="match status" value="2"/>
</dbReference>
<dbReference type="AlphaFoldDB" id="A0A0B4XG20"/>
<feature type="binding site" evidence="16">
    <location>
        <position position="178"/>
    </location>
    <ligand>
        <name>substrate</name>
    </ligand>
</feature>
<organism evidence="17 18">
    <name type="scientific">Isoalcanivorax pacificus W11-5</name>
    <dbReference type="NCBI Taxonomy" id="391936"/>
    <lineage>
        <taxon>Bacteria</taxon>
        <taxon>Pseudomonadati</taxon>
        <taxon>Pseudomonadota</taxon>
        <taxon>Gammaproteobacteria</taxon>
        <taxon>Oceanospirillales</taxon>
        <taxon>Alcanivoracaceae</taxon>
        <taxon>Isoalcanivorax</taxon>
    </lineage>
</organism>
<feature type="binding site" evidence="16">
    <location>
        <begin position="6"/>
        <end position="13"/>
    </location>
    <ligand>
        <name>ATP</name>
        <dbReference type="ChEBI" id="CHEBI:30616"/>
    </ligand>
</feature>
<evidence type="ECO:0000256" key="12">
    <source>
        <dbReference type="ARBA" id="ARBA00022958"/>
    </source>
</evidence>
<feature type="binding site" evidence="16">
    <location>
        <position position="95"/>
    </location>
    <ligand>
        <name>substrate</name>
    </ligand>
</feature>
<keyword evidence="9 16" id="KW-0547">Nucleotide-binding</keyword>
<keyword evidence="13 16" id="KW-0173">Coenzyme A biosynthesis</keyword>
<dbReference type="KEGG" id="apac:S7S_02760"/>
<evidence type="ECO:0000256" key="14">
    <source>
        <dbReference type="ARBA" id="ARBA00038036"/>
    </source>
</evidence>
<feature type="binding site" evidence="16">
    <location>
        <begin position="102"/>
        <end position="105"/>
    </location>
    <ligand>
        <name>substrate</name>
    </ligand>
</feature>
<evidence type="ECO:0000256" key="13">
    <source>
        <dbReference type="ARBA" id="ARBA00022993"/>
    </source>
</evidence>
<feature type="binding site" evidence="16">
    <location>
        <position position="126"/>
    </location>
    <ligand>
        <name>ATP</name>
        <dbReference type="ChEBI" id="CHEBI:30616"/>
    </ligand>
</feature>
<evidence type="ECO:0000256" key="8">
    <source>
        <dbReference type="ARBA" id="ARBA00022679"/>
    </source>
</evidence>
<dbReference type="EMBL" id="CP004387">
    <property type="protein sequence ID" value="AJD46974.1"/>
    <property type="molecule type" value="Genomic_DNA"/>
</dbReference>
<evidence type="ECO:0000256" key="11">
    <source>
        <dbReference type="ARBA" id="ARBA00022840"/>
    </source>
</evidence>
<comment type="function">
    <text evidence="16">Catalyzes the phosphorylation of pantothenate (Pan), the first step in CoA biosynthesis.</text>
</comment>
<sequence length="254" mass="26870">MRLFLDIGNTAMKWRLNLPDGGCRQGGHAHQRDWWGLAAELAQVCAQQPPAVLWVGSVAGREADAELAQALKAVLNVTPRFYYSPATDLGLRNAYADPARLGVDRWLAVVEAWHREGAAIIVDCGSALTIDAVDADGMHLGGYIVPGLTMLRTSLFRGTAQVRVTDPVSTSLAPGRSTSAGVENGVLRMSVAFITDVVVELRKTLTDTCPVFMTGGDAAVLQPHLPFAALADADIVLDGLERVVAAGASGEEPA</sequence>
<protein>
    <recommendedName>
        <fullName evidence="15 16">Type III pantothenate kinase</fullName>
        <ecNumber evidence="6 16">2.7.1.33</ecNumber>
    </recommendedName>
    <alternativeName>
        <fullName evidence="16">PanK-III</fullName>
    </alternativeName>
    <alternativeName>
        <fullName evidence="16">Pantothenic acid kinase</fullName>
    </alternativeName>
</protein>
<evidence type="ECO:0000256" key="6">
    <source>
        <dbReference type="ARBA" id="ARBA00012102"/>
    </source>
</evidence>
<dbReference type="GO" id="GO:0005737">
    <property type="term" value="C:cytoplasm"/>
    <property type="evidence" value="ECO:0007669"/>
    <property type="project" value="UniProtKB-SubCell"/>
</dbReference>
<dbReference type="CDD" id="cd24015">
    <property type="entry name" value="ASKHA_NBD_PanK-III"/>
    <property type="match status" value="1"/>
</dbReference>
<keyword evidence="12 16" id="KW-0630">Potassium</keyword>
<feature type="active site" description="Proton acceptor" evidence="16">
    <location>
        <position position="104"/>
    </location>
</feature>
<dbReference type="InterPro" id="IPR004619">
    <property type="entry name" value="Type_III_PanK"/>
</dbReference>
<reference evidence="17 18" key="1">
    <citation type="journal article" date="2012" name="J. Bacteriol.">
        <title>Genome sequence of an alkane-degrading bacterium, Alcanivorax pacificus type strain W11-5, isolated from deep sea sediment.</title>
        <authorList>
            <person name="Lai Q."/>
            <person name="Shao Z."/>
        </authorList>
    </citation>
    <scope>NUCLEOTIDE SEQUENCE [LARGE SCALE GENOMIC DNA]</scope>
    <source>
        <strain evidence="17 18">W11-5</strain>
    </source>
</reference>
<comment type="subcellular location">
    <subcellularLocation>
        <location evidence="3 16">Cytoplasm</location>
    </subcellularLocation>
</comment>
<dbReference type="PANTHER" id="PTHR34265:SF1">
    <property type="entry name" value="TYPE III PANTOTHENATE KINASE"/>
    <property type="match status" value="1"/>
</dbReference>
<dbReference type="GO" id="GO:0046872">
    <property type="term" value="F:metal ion binding"/>
    <property type="evidence" value="ECO:0007669"/>
    <property type="project" value="UniProtKB-KW"/>
</dbReference>
<evidence type="ECO:0000256" key="5">
    <source>
        <dbReference type="ARBA" id="ARBA00011738"/>
    </source>
</evidence>
<keyword evidence="11 16" id="KW-0067">ATP-binding</keyword>
<dbReference type="Gene3D" id="3.30.420.40">
    <property type="match status" value="2"/>
</dbReference>
<accession>A0A0B4XG20</accession>
<dbReference type="PANTHER" id="PTHR34265">
    <property type="entry name" value="TYPE III PANTOTHENATE KINASE"/>
    <property type="match status" value="1"/>
</dbReference>
<keyword evidence="10 16" id="KW-0418">Kinase</keyword>
<evidence type="ECO:0000256" key="10">
    <source>
        <dbReference type="ARBA" id="ARBA00022777"/>
    </source>
</evidence>
<evidence type="ECO:0000256" key="3">
    <source>
        <dbReference type="ARBA" id="ARBA00004496"/>
    </source>
</evidence>
<proteinExistence type="inferred from homology"/>
<keyword evidence="8 16" id="KW-0808">Transferase</keyword>
<dbReference type="GO" id="GO:0004594">
    <property type="term" value="F:pantothenate kinase activity"/>
    <property type="evidence" value="ECO:0007669"/>
    <property type="project" value="UniProtKB-UniRule"/>
</dbReference>
<comment type="cofactor">
    <cofactor evidence="2">
        <name>K(+)</name>
        <dbReference type="ChEBI" id="CHEBI:29103"/>
    </cofactor>
</comment>
<dbReference type="HAMAP" id="MF_01274">
    <property type="entry name" value="Pantothen_kinase_3"/>
    <property type="match status" value="1"/>
</dbReference>
<evidence type="ECO:0000256" key="7">
    <source>
        <dbReference type="ARBA" id="ARBA00022490"/>
    </source>
</evidence>
<comment type="similarity">
    <text evidence="14 16">Belongs to the type III pantothenate kinase family.</text>
</comment>
<evidence type="ECO:0000256" key="2">
    <source>
        <dbReference type="ARBA" id="ARBA00001958"/>
    </source>
</evidence>
<evidence type="ECO:0000256" key="9">
    <source>
        <dbReference type="ARBA" id="ARBA00022741"/>
    </source>
</evidence>
<dbReference type="HOGENOM" id="CLU_066627_0_1_6"/>
<dbReference type="EC" id="2.7.1.33" evidence="6 16"/>
<evidence type="ECO:0000256" key="1">
    <source>
        <dbReference type="ARBA" id="ARBA00001206"/>
    </source>
</evidence>
<dbReference type="GO" id="GO:0015937">
    <property type="term" value="P:coenzyme A biosynthetic process"/>
    <property type="evidence" value="ECO:0007669"/>
    <property type="project" value="UniProtKB-UniRule"/>
</dbReference>
<gene>
    <name evidence="16" type="primary">coaX</name>
    <name evidence="17" type="ORF">S7S_02760</name>
</gene>
<keyword evidence="18" id="KW-1185">Reference proteome</keyword>
<dbReference type="OrthoDB" id="9781305at2"/>
<keyword evidence="7 16" id="KW-0963">Cytoplasm</keyword>
<comment type="subunit">
    <text evidence="5 16">Homodimer.</text>
</comment>
<comment type="catalytic activity">
    <reaction evidence="1 16">
        <text>(R)-pantothenate + ATP = (R)-4'-phosphopantothenate + ADP + H(+)</text>
        <dbReference type="Rhea" id="RHEA:16373"/>
        <dbReference type="ChEBI" id="CHEBI:10986"/>
        <dbReference type="ChEBI" id="CHEBI:15378"/>
        <dbReference type="ChEBI" id="CHEBI:29032"/>
        <dbReference type="ChEBI" id="CHEBI:30616"/>
        <dbReference type="ChEBI" id="CHEBI:456216"/>
        <dbReference type="EC" id="2.7.1.33"/>
    </reaction>
</comment>
<dbReference type="Proteomes" id="UP000006764">
    <property type="component" value="Chromosome"/>
</dbReference>
<evidence type="ECO:0000256" key="16">
    <source>
        <dbReference type="HAMAP-Rule" id="MF_01274"/>
    </source>
</evidence>
<evidence type="ECO:0000313" key="17">
    <source>
        <dbReference type="EMBL" id="AJD46974.1"/>
    </source>
</evidence>
<name>A0A0B4XG20_9GAMM</name>
<evidence type="ECO:0000256" key="15">
    <source>
        <dbReference type="ARBA" id="ARBA00040883"/>
    </source>
</evidence>
<comment type="cofactor">
    <cofactor evidence="16">
        <name>NH4(+)</name>
        <dbReference type="ChEBI" id="CHEBI:28938"/>
    </cofactor>
    <cofactor evidence="16">
        <name>K(+)</name>
        <dbReference type="ChEBI" id="CHEBI:29103"/>
    </cofactor>
    <text evidence="16">A monovalent cation. Ammonium or potassium.</text>
</comment>
<feature type="binding site" evidence="16">
    <location>
        <position position="123"/>
    </location>
    <ligand>
        <name>K(+)</name>
        <dbReference type="ChEBI" id="CHEBI:29103"/>
    </ligand>
</feature>
<keyword evidence="16" id="KW-0479">Metal-binding</keyword>
<dbReference type="UniPathway" id="UPA00241">
    <property type="reaction ID" value="UER00352"/>
</dbReference>
<dbReference type="RefSeq" id="WP_008740295.1">
    <property type="nucleotide sequence ID" value="NZ_CP004387.1"/>
</dbReference>
<dbReference type="InterPro" id="IPR043129">
    <property type="entry name" value="ATPase_NBD"/>
</dbReference>
<dbReference type="Pfam" id="PF03309">
    <property type="entry name" value="Pan_kinase"/>
    <property type="match status" value="1"/>
</dbReference>
<dbReference type="NCBIfam" id="TIGR00671">
    <property type="entry name" value="baf"/>
    <property type="match status" value="1"/>
</dbReference>